<evidence type="ECO:0000313" key="2">
    <source>
        <dbReference type="EMBL" id="EPS25508.1"/>
    </source>
</evidence>
<sequence>MIHDETTAVMLLRNVLIKSPASNDAPPTSLRRAISDFQTTMVGYHVIDSWTDRTEISNLGRTAAGQQEKPSDHMNRDHQTLSFKPVYDGASPRPPTVPLHSTTAEKRVTPHSARSRKARLPQLWITAGDLPNWS</sequence>
<evidence type="ECO:0000256" key="1">
    <source>
        <dbReference type="SAM" id="MobiDB-lite"/>
    </source>
</evidence>
<name>S8AIE2_PENO1</name>
<organism evidence="2 3">
    <name type="scientific">Penicillium oxalicum (strain 114-2 / CGMCC 5302)</name>
    <name type="common">Penicillium decumbens</name>
    <dbReference type="NCBI Taxonomy" id="933388"/>
    <lineage>
        <taxon>Eukaryota</taxon>
        <taxon>Fungi</taxon>
        <taxon>Dikarya</taxon>
        <taxon>Ascomycota</taxon>
        <taxon>Pezizomycotina</taxon>
        <taxon>Eurotiomycetes</taxon>
        <taxon>Eurotiomycetidae</taxon>
        <taxon>Eurotiales</taxon>
        <taxon>Aspergillaceae</taxon>
        <taxon>Penicillium</taxon>
    </lineage>
</organism>
<dbReference type="Proteomes" id="UP000019376">
    <property type="component" value="Unassembled WGS sequence"/>
</dbReference>
<dbReference type="EMBL" id="KB644408">
    <property type="protein sequence ID" value="EPS25508.1"/>
    <property type="molecule type" value="Genomic_DNA"/>
</dbReference>
<protein>
    <submittedName>
        <fullName evidence="2">Uncharacterized protein</fullName>
    </submittedName>
</protein>
<gene>
    <name evidence="2" type="ORF">PDE_00441</name>
</gene>
<feature type="region of interest" description="Disordered" evidence="1">
    <location>
        <begin position="83"/>
        <end position="115"/>
    </location>
</feature>
<evidence type="ECO:0000313" key="3">
    <source>
        <dbReference type="Proteomes" id="UP000019376"/>
    </source>
</evidence>
<dbReference type="AlphaFoldDB" id="S8AIE2"/>
<dbReference type="HOGENOM" id="CLU_1896931_0_0_1"/>
<reference evidence="2 3" key="1">
    <citation type="journal article" date="2013" name="PLoS ONE">
        <title>Genomic and secretomic analyses reveal unique features of the lignocellulolytic enzyme system of Penicillium decumbens.</title>
        <authorList>
            <person name="Liu G."/>
            <person name="Zhang L."/>
            <person name="Wei X."/>
            <person name="Zou G."/>
            <person name="Qin Y."/>
            <person name="Ma L."/>
            <person name="Li J."/>
            <person name="Zheng H."/>
            <person name="Wang S."/>
            <person name="Wang C."/>
            <person name="Xun L."/>
            <person name="Zhao G.-P."/>
            <person name="Zhou Z."/>
            <person name="Qu Y."/>
        </authorList>
    </citation>
    <scope>NUCLEOTIDE SEQUENCE [LARGE SCALE GENOMIC DNA]</scope>
    <source>
        <strain evidence="3">114-2 / CGMCC 5302</strain>
    </source>
</reference>
<proteinExistence type="predicted"/>
<keyword evidence="3" id="KW-1185">Reference proteome</keyword>
<accession>S8AIE2</accession>
<feature type="region of interest" description="Disordered" evidence="1">
    <location>
        <begin position="58"/>
        <end position="77"/>
    </location>
</feature>